<sequence length="346" mass="38451">MTITRRLALSGGAATLSALTAGLPGLARAADGRVVVGTWGGDYGNLLRQNIDEPLVQPKGIEVLQDVASADPRKTKMLAERQARRGTYDISCLSDTDMYLVQQQSTLQDLDKGRLSRSEAVIPALKKSYAIPHIYSALVLLYNPDKVTTKPTAFADMWDPKYKGRVGFSDILYNTNTLAAAMAGGGGVSDYKPAEKMLLEMRKLDAKVYPSNEALAAALKSEEVWLTPMWLARGFMWKQADIPVKHVVPKEGAYSIVFEAAIPKNARNVDNAYTYLDAMLQPQAQTAFARKMGYLPTVKDAKLDADLMQEISLTEEEESRLVQPDYDYLQKHLNEYLDFWNKQFKA</sequence>
<dbReference type="AlphaFoldDB" id="A0A845B4H8"/>
<organism evidence="3 4">
    <name type="scientific">Teichococcus coralli</name>
    <dbReference type="NCBI Taxonomy" id="2545983"/>
    <lineage>
        <taxon>Bacteria</taxon>
        <taxon>Pseudomonadati</taxon>
        <taxon>Pseudomonadota</taxon>
        <taxon>Alphaproteobacteria</taxon>
        <taxon>Acetobacterales</taxon>
        <taxon>Roseomonadaceae</taxon>
        <taxon>Roseomonas</taxon>
    </lineage>
</organism>
<dbReference type="GO" id="GO:0015888">
    <property type="term" value="P:thiamine transport"/>
    <property type="evidence" value="ECO:0007669"/>
    <property type="project" value="TreeGrafter"/>
</dbReference>
<name>A0A845B4H8_9PROT</name>
<dbReference type="InterPro" id="IPR006311">
    <property type="entry name" value="TAT_signal"/>
</dbReference>
<evidence type="ECO:0000313" key="3">
    <source>
        <dbReference type="EMBL" id="MXP62091.1"/>
    </source>
</evidence>
<dbReference type="PANTHER" id="PTHR30006">
    <property type="entry name" value="THIAMINE-BINDING PERIPLASMIC PROTEIN-RELATED"/>
    <property type="match status" value="1"/>
</dbReference>
<protein>
    <submittedName>
        <fullName evidence="3">Extracellular solute-binding protein</fullName>
    </submittedName>
</protein>
<dbReference type="Pfam" id="PF13416">
    <property type="entry name" value="SBP_bac_8"/>
    <property type="match status" value="1"/>
</dbReference>
<dbReference type="Gene3D" id="3.40.190.10">
    <property type="entry name" value="Periplasmic binding protein-like II"/>
    <property type="match status" value="2"/>
</dbReference>
<feature type="signal peptide" evidence="2">
    <location>
        <begin position="1"/>
        <end position="29"/>
    </location>
</feature>
<dbReference type="EMBL" id="SNVJ01000001">
    <property type="protein sequence ID" value="MXP62091.1"/>
    <property type="molecule type" value="Genomic_DNA"/>
</dbReference>
<keyword evidence="4" id="KW-1185">Reference proteome</keyword>
<dbReference type="SUPFAM" id="SSF53850">
    <property type="entry name" value="Periplasmic binding protein-like II"/>
    <property type="match status" value="1"/>
</dbReference>
<dbReference type="PROSITE" id="PS51318">
    <property type="entry name" value="TAT"/>
    <property type="match status" value="1"/>
</dbReference>
<dbReference type="PANTHER" id="PTHR30006:SF2">
    <property type="entry name" value="ABC TRANSPORTER SUBSTRATE-BINDING PROTEIN"/>
    <property type="match status" value="1"/>
</dbReference>
<reference evidence="3 4" key="1">
    <citation type="submission" date="2019-03" db="EMBL/GenBank/DDBJ databases">
        <title>Roseomonas sp. a novel Roseomonas species isolated from Sea whip Gorgonian.</title>
        <authorList>
            <person name="Li F."/>
            <person name="Pan X."/>
            <person name="Huang S."/>
            <person name="Li Z."/>
            <person name="Meng B."/>
        </authorList>
    </citation>
    <scope>NUCLEOTIDE SEQUENCE [LARGE SCALE GENOMIC DNA]</scope>
    <source>
        <strain evidence="3 4">M0104</strain>
    </source>
</reference>
<dbReference type="GO" id="GO:0030288">
    <property type="term" value="C:outer membrane-bounded periplasmic space"/>
    <property type="evidence" value="ECO:0007669"/>
    <property type="project" value="TreeGrafter"/>
</dbReference>
<proteinExistence type="predicted"/>
<dbReference type="RefSeq" id="WP_160935193.1">
    <property type="nucleotide sequence ID" value="NZ_SNVJ01000001.1"/>
</dbReference>
<evidence type="ECO:0000256" key="2">
    <source>
        <dbReference type="SAM" id="SignalP"/>
    </source>
</evidence>
<feature type="chain" id="PRO_5032416061" evidence="2">
    <location>
        <begin position="30"/>
        <end position="346"/>
    </location>
</feature>
<dbReference type="InterPro" id="IPR006059">
    <property type="entry name" value="SBP"/>
</dbReference>
<evidence type="ECO:0000313" key="4">
    <source>
        <dbReference type="Proteomes" id="UP000460715"/>
    </source>
</evidence>
<dbReference type="OrthoDB" id="7811527at2"/>
<evidence type="ECO:0000256" key="1">
    <source>
        <dbReference type="ARBA" id="ARBA00022729"/>
    </source>
</evidence>
<dbReference type="GO" id="GO:0030975">
    <property type="term" value="F:thiamine binding"/>
    <property type="evidence" value="ECO:0007669"/>
    <property type="project" value="TreeGrafter"/>
</dbReference>
<gene>
    <name evidence="3" type="ORF">E0493_01830</name>
</gene>
<dbReference type="GO" id="GO:0030976">
    <property type="term" value="F:thiamine pyrophosphate binding"/>
    <property type="evidence" value="ECO:0007669"/>
    <property type="project" value="TreeGrafter"/>
</dbReference>
<dbReference type="Proteomes" id="UP000460715">
    <property type="component" value="Unassembled WGS sequence"/>
</dbReference>
<comment type="caution">
    <text evidence="3">The sequence shown here is derived from an EMBL/GenBank/DDBJ whole genome shotgun (WGS) entry which is preliminary data.</text>
</comment>
<accession>A0A845B4H8</accession>
<keyword evidence="1 2" id="KW-0732">Signal</keyword>